<feature type="domain" description="J" evidence="2">
    <location>
        <begin position="8"/>
        <end position="73"/>
    </location>
</feature>
<dbReference type="Pfam" id="PF01556">
    <property type="entry name" value="DnaJ_C"/>
    <property type="match status" value="1"/>
</dbReference>
<dbReference type="SMART" id="SM00271">
    <property type="entry name" value="DnaJ"/>
    <property type="match status" value="1"/>
</dbReference>
<dbReference type="InterPro" id="IPR036869">
    <property type="entry name" value="J_dom_sf"/>
</dbReference>
<accession>A0AAW9R0Q1</accession>
<sequence length="339" mass="38144">MSDRGFTDYYAVLGVDKNASQDDIKKAYRKLARQLHPDLNPDDPTAEEKFKELNEAHEVLSDEENRRKYDRYGQYWRQVQEGREPAGYPGAGAGAGFDESEFGGYGGFQDFIDELLHRYGQGDRTGRRTYRYTTATGEPDVESDFDGYRSSYREYHPQPDTEAAFVLTMAEAFEGTMKELQLEGEEPFKVRIPAGAKPGSRIRIKGKGRSNPMTGKRGDLYLNIDIAPHPFFSFDEDLNLTAGIKLAPDEAVLGTEINVPTPDGPVKLKVPAGIDSGRTLRLRGKGWKLPKGERTDLLVKIEIVTPKSQELTTAEREAYETIRANRTFNPHADLERITL</sequence>
<dbReference type="PANTHER" id="PTHR43096">
    <property type="entry name" value="DNAJ HOMOLOG 1, MITOCHONDRIAL-RELATED"/>
    <property type="match status" value="1"/>
</dbReference>
<gene>
    <name evidence="3" type="ORF">V0288_19765</name>
</gene>
<dbReference type="SUPFAM" id="SSF46565">
    <property type="entry name" value="Chaperone J-domain"/>
    <property type="match status" value="1"/>
</dbReference>
<dbReference type="PROSITE" id="PS50076">
    <property type="entry name" value="DNAJ_2"/>
    <property type="match status" value="1"/>
</dbReference>
<proteinExistence type="predicted"/>
<evidence type="ECO:0000256" key="1">
    <source>
        <dbReference type="ARBA" id="ARBA00023186"/>
    </source>
</evidence>
<dbReference type="SUPFAM" id="SSF49493">
    <property type="entry name" value="HSP40/DnaJ peptide-binding domain"/>
    <property type="match status" value="2"/>
</dbReference>
<dbReference type="AlphaFoldDB" id="A0AAW9R0Q1"/>
<dbReference type="Gene3D" id="2.60.260.20">
    <property type="entry name" value="Urease metallochaperone UreE, N-terminal domain"/>
    <property type="match status" value="2"/>
</dbReference>
<keyword evidence="1" id="KW-0143">Chaperone</keyword>
<name>A0AAW9R0Q1_9CHRO</name>
<dbReference type="Proteomes" id="UP001328733">
    <property type="component" value="Unassembled WGS sequence"/>
</dbReference>
<dbReference type="RefSeq" id="WP_332866860.1">
    <property type="nucleotide sequence ID" value="NZ_JBAFSM010000047.1"/>
</dbReference>
<evidence type="ECO:0000313" key="3">
    <source>
        <dbReference type="EMBL" id="MEG3439374.1"/>
    </source>
</evidence>
<protein>
    <submittedName>
        <fullName evidence="3">DnaJ C-terminal domain-containing protein</fullName>
    </submittedName>
</protein>
<dbReference type="PROSITE" id="PS00636">
    <property type="entry name" value="DNAJ_1"/>
    <property type="match status" value="1"/>
</dbReference>
<evidence type="ECO:0000259" key="2">
    <source>
        <dbReference type="PROSITE" id="PS50076"/>
    </source>
</evidence>
<dbReference type="InterPro" id="IPR002939">
    <property type="entry name" value="DnaJ_C"/>
</dbReference>
<dbReference type="InterPro" id="IPR001623">
    <property type="entry name" value="DnaJ_domain"/>
</dbReference>
<reference evidence="3 4" key="1">
    <citation type="submission" date="2024-01" db="EMBL/GenBank/DDBJ databases">
        <title>Genomic insights into the taxonomy and metabolism of the cyanobacterium Pannus brasiliensis CCIBt3594.</title>
        <authorList>
            <person name="Machado M."/>
            <person name="Botero N.B."/>
            <person name="Andreote A.P.D."/>
            <person name="Feitosa A.M.T."/>
            <person name="Popin R."/>
            <person name="Sivonen K."/>
            <person name="Fiore M.F."/>
        </authorList>
    </citation>
    <scope>NUCLEOTIDE SEQUENCE [LARGE SCALE GENOMIC DNA]</scope>
    <source>
        <strain evidence="3 4">CCIBt3594</strain>
    </source>
</reference>
<dbReference type="CDD" id="cd10747">
    <property type="entry name" value="DnaJ_C"/>
    <property type="match status" value="1"/>
</dbReference>
<dbReference type="PRINTS" id="PR00625">
    <property type="entry name" value="JDOMAIN"/>
</dbReference>
<comment type="caution">
    <text evidence="3">The sequence shown here is derived from an EMBL/GenBank/DDBJ whole genome shotgun (WGS) entry which is preliminary data.</text>
</comment>
<dbReference type="GO" id="GO:0005737">
    <property type="term" value="C:cytoplasm"/>
    <property type="evidence" value="ECO:0007669"/>
    <property type="project" value="TreeGrafter"/>
</dbReference>
<dbReference type="InterPro" id="IPR018253">
    <property type="entry name" value="DnaJ_domain_CS"/>
</dbReference>
<keyword evidence="4" id="KW-1185">Reference proteome</keyword>
<dbReference type="InterPro" id="IPR008971">
    <property type="entry name" value="HSP40/DnaJ_pept-bd"/>
</dbReference>
<dbReference type="PANTHER" id="PTHR43096:SF52">
    <property type="entry name" value="DNAJ HOMOLOG 1, MITOCHONDRIAL-RELATED"/>
    <property type="match status" value="1"/>
</dbReference>
<dbReference type="GO" id="GO:0051082">
    <property type="term" value="F:unfolded protein binding"/>
    <property type="evidence" value="ECO:0007669"/>
    <property type="project" value="InterPro"/>
</dbReference>
<dbReference type="GO" id="GO:0042026">
    <property type="term" value="P:protein refolding"/>
    <property type="evidence" value="ECO:0007669"/>
    <property type="project" value="TreeGrafter"/>
</dbReference>
<dbReference type="CDD" id="cd06257">
    <property type="entry name" value="DnaJ"/>
    <property type="match status" value="1"/>
</dbReference>
<dbReference type="Gene3D" id="1.10.287.110">
    <property type="entry name" value="DnaJ domain"/>
    <property type="match status" value="1"/>
</dbReference>
<evidence type="ECO:0000313" key="4">
    <source>
        <dbReference type="Proteomes" id="UP001328733"/>
    </source>
</evidence>
<organism evidence="3 4">
    <name type="scientific">Pannus brasiliensis CCIBt3594</name>
    <dbReference type="NCBI Taxonomy" id="1427578"/>
    <lineage>
        <taxon>Bacteria</taxon>
        <taxon>Bacillati</taxon>
        <taxon>Cyanobacteriota</taxon>
        <taxon>Cyanophyceae</taxon>
        <taxon>Oscillatoriophycideae</taxon>
        <taxon>Chroococcales</taxon>
        <taxon>Microcystaceae</taxon>
        <taxon>Pannus</taxon>
    </lineage>
</organism>
<dbReference type="Pfam" id="PF00226">
    <property type="entry name" value="DnaJ"/>
    <property type="match status" value="1"/>
</dbReference>
<dbReference type="EMBL" id="JBAFSM010000047">
    <property type="protein sequence ID" value="MEG3439374.1"/>
    <property type="molecule type" value="Genomic_DNA"/>
</dbReference>